<evidence type="ECO:0000313" key="6">
    <source>
        <dbReference type="EMBL" id="GIL74391.1"/>
    </source>
</evidence>
<keyword evidence="4 5" id="KW-0472">Membrane</keyword>
<evidence type="ECO:0000256" key="1">
    <source>
        <dbReference type="ARBA" id="ARBA00004141"/>
    </source>
</evidence>
<keyword evidence="3 5" id="KW-1133">Transmembrane helix</keyword>
<comment type="subcellular location">
    <subcellularLocation>
        <location evidence="1">Membrane</location>
        <topology evidence="1">Multi-pass membrane protein</topology>
    </subcellularLocation>
</comment>
<accession>A0A8J4C2V0</accession>
<evidence type="ECO:0000313" key="7">
    <source>
        <dbReference type="Proteomes" id="UP000747110"/>
    </source>
</evidence>
<proteinExistence type="predicted"/>
<dbReference type="AlphaFoldDB" id="A0A8J4C2V0"/>
<evidence type="ECO:0000256" key="2">
    <source>
        <dbReference type="ARBA" id="ARBA00022692"/>
    </source>
</evidence>
<feature type="transmembrane region" description="Helical" evidence="5">
    <location>
        <begin position="431"/>
        <end position="450"/>
    </location>
</feature>
<evidence type="ECO:0000256" key="5">
    <source>
        <dbReference type="SAM" id="Phobius"/>
    </source>
</evidence>
<comment type="caution">
    <text evidence="6">The sequence shown here is derived from an EMBL/GenBank/DDBJ whole genome shotgun (WGS) entry which is preliminary data.</text>
</comment>
<reference evidence="6" key="1">
    <citation type="journal article" date="2021" name="Proc. Natl. Acad. Sci. U.S.A.">
        <title>Three genomes in the algal genus Volvox reveal the fate of a haploid sex-determining region after a transition to homothallism.</title>
        <authorList>
            <person name="Yamamoto K."/>
            <person name="Hamaji T."/>
            <person name="Kawai-Toyooka H."/>
            <person name="Matsuzaki R."/>
            <person name="Takahashi F."/>
            <person name="Nishimura Y."/>
            <person name="Kawachi M."/>
            <person name="Noguchi H."/>
            <person name="Minakuchi Y."/>
            <person name="Umen J.G."/>
            <person name="Toyoda A."/>
            <person name="Nozaki H."/>
        </authorList>
    </citation>
    <scope>NUCLEOTIDE SEQUENCE</scope>
    <source>
        <strain evidence="6">NIES-3786</strain>
    </source>
</reference>
<dbReference type="InterPro" id="IPR035952">
    <property type="entry name" value="Rhomboid-like_sf"/>
</dbReference>
<dbReference type="Proteomes" id="UP000747110">
    <property type="component" value="Unassembled WGS sequence"/>
</dbReference>
<protein>
    <submittedName>
        <fullName evidence="6">Uncharacterized protein</fullName>
    </submittedName>
</protein>
<evidence type="ECO:0000256" key="3">
    <source>
        <dbReference type="ARBA" id="ARBA00022989"/>
    </source>
</evidence>
<keyword evidence="2 5" id="KW-0812">Transmembrane</keyword>
<dbReference type="EMBL" id="BNCP01000006">
    <property type="protein sequence ID" value="GIL74390.1"/>
    <property type="molecule type" value="Genomic_DNA"/>
</dbReference>
<feature type="transmembrane region" description="Helical" evidence="5">
    <location>
        <begin position="289"/>
        <end position="310"/>
    </location>
</feature>
<dbReference type="EMBL" id="BNCP01000006">
    <property type="protein sequence ID" value="GIL74391.1"/>
    <property type="molecule type" value="Genomic_DNA"/>
</dbReference>
<dbReference type="GO" id="GO:0016020">
    <property type="term" value="C:membrane"/>
    <property type="evidence" value="ECO:0007669"/>
    <property type="project" value="UniProtKB-SubCell"/>
</dbReference>
<dbReference type="OrthoDB" id="418595at2759"/>
<feature type="transmembrane region" description="Helical" evidence="5">
    <location>
        <begin position="368"/>
        <end position="387"/>
    </location>
</feature>
<feature type="transmembrane region" description="Helical" evidence="5">
    <location>
        <begin position="226"/>
        <end position="245"/>
    </location>
</feature>
<feature type="non-terminal residue" evidence="6">
    <location>
        <position position="1"/>
    </location>
</feature>
<organism evidence="6 7">
    <name type="scientific">Volvox reticuliferus</name>
    <dbReference type="NCBI Taxonomy" id="1737510"/>
    <lineage>
        <taxon>Eukaryota</taxon>
        <taxon>Viridiplantae</taxon>
        <taxon>Chlorophyta</taxon>
        <taxon>core chlorophytes</taxon>
        <taxon>Chlorophyceae</taxon>
        <taxon>CS clade</taxon>
        <taxon>Chlamydomonadales</taxon>
        <taxon>Volvocaceae</taxon>
        <taxon>Volvox</taxon>
    </lineage>
</organism>
<dbReference type="EMBL" id="BNCP01000006">
    <property type="protein sequence ID" value="GIL74389.1"/>
    <property type="molecule type" value="Genomic_DNA"/>
</dbReference>
<feature type="transmembrane region" description="Helical" evidence="5">
    <location>
        <begin position="197"/>
        <end position="214"/>
    </location>
</feature>
<evidence type="ECO:0000256" key="4">
    <source>
        <dbReference type="ARBA" id="ARBA00023136"/>
    </source>
</evidence>
<sequence>LILVHMSQSFLSHKYARAPRCSDGRRITRVKRKVIRCVKSVEDGNLSNKALSTLDSLLGSGSESDDQSPTSRDPPLVEWWRIRPRQAAPPRTTSISASANPAGRFIANEAMLRNEVWAGRKTLPGQALELPKVIPYESYVISFIQATVYGTIVRVYDTQGADAAVELIAGLGLTQPAVVDKLELWRLLSGCFVQPDLASFAVVLYGMLVVAPSVEASLGYRTFTAVYALSAVVAADVLIATAGGPTVQGTVAAAATSTGLTGIDGLSLGLLSALLLPGSKTLAFVDPRLLCGGLGAVMGLAGSSVAHQLINGDVERQASGASSTSVGKGGSGATAGLTRAGGTVDLRTGLLLAGAAVVVLQHTLEPGFLALAAALGAGFGIGFLLTYMAGPRYQVTREVELPDGSMWIPDPDSVMEMTVVLDQTTSIQRTLTTSILVTIVFLVTGFVVHASGQ</sequence>
<dbReference type="SUPFAM" id="SSF144091">
    <property type="entry name" value="Rhomboid-like"/>
    <property type="match status" value="1"/>
</dbReference>
<feature type="transmembrane region" description="Helical" evidence="5">
    <location>
        <begin position="251"/>
        <end position="277"/>
    </location>
</feature>
<name>A0A8J4C2V0_9CHLO</name>
<gene>
    <name evidence="6" type="ORF">Vretifemale_4316</name>
</gene>
<keyword evidence="7" id="KW-1185">Reference proteome</keyword>